<dbReference type="InterPro" id="IPR012259">
    <property type="entry name" value="DHFR"/>
</dbReference>
<evidence type="ECO:0000256" key="9">
    <source>
        <dbReference type="RuleBase" id="RU004474"/>
    </source>
</evidence>
<keyword evidence="11" id="KW-1185">Reference proteome</keyword>
<evidence type="ECO:0000256" key="2">
    <source>
        <dbReference type="ARBA" id="ARBA00009539"/>
    </source>
</evidence>
<evidence type="ECO:0000256" key="5">
    <source>
        <dbReference type="ARBA" id="ARBA00022857"/>
    </source>
</evidence>
<sequence>MSVKVAMIAAIGRNGVIGAGNAIPWRLPSDFAFFKRTTMGKPIIMGRKTFESIGKPLPGRTNIVITRQKGYQPDGVLVIDSLAAALGHARSMAEADGVDEVFIGGGGELYREAMPLAERLYITEVDLEPQGDTVFPAIDHAHWVVVDEPEVPLTGKDTASFRVKVYERRA</sequence>
<dbReference type="PRINTS" id="PR00070">
    <property type="entry name" value="DHFR"/>
</dbReference>
<dbReference type="PROSITE" id="PS00075">
    <property type="entry name" value="DHFR_1"/>
    <property type="match status" value="1"/>
</dbReference>
<keyword evidence="4 8" id="KW-0554">One-carbon metabolism</keyword>
<name>A0A5B9DPN3_9HYPH</name>
<evidence type="ECO:0000256" key="3">
    <source>
        <dbReference type="ARBA" id="ARBA00012856"/>
    </source>
</evidence>
<comment type="catalytic activity">
    <reaction evidence="8">
        <text>(6S)-5,6,7,8-tetrahydrofolate + NADP(+) = 7,8-dihydrofolate + NADPH + H(+)</text>
        <dbReference type="Rhea" id="RHEA:15009"/>
        <dbReference type="ChEBI" id="CHEBI:15378"/>
        <dbReference type="ChEBI" id="CHEBI:57451"/>
        <dbReference type="ChEBI" id="CHEBI:57453"/>
        <dbReference type="ChEBI" id="CHEBI:57783"/>
        <dbReference type="ChEBI" id="CHEBI:58349"/>
        <dbReference type="EC" id="1.5.1.3"/>
    </reaction>
</comment>
<dbReference type="KEGG" id="yti:FNA67_14705"/>
<dbReference type="GO" id="GO:0046654">
    <property type="term" value="P:tetrahydrofolate biosynthetic process"/>
    <property type="evidence" value="ECO:0007669"/>
    <property type="project" value="UniProtKB-UniPathway"/>
</dbReference>
<dbReference type="GO" id="GO:0070401">
    <property type="term" value="F:NADP+ binding"/>
    <property type="evidence" value="ECO:0007669"/>
    <property type="project" value="UniProtKB-ARBA"/>
</dbReference>
<organism evidence="10 11">
    <name type="scientific">Paradevosia tibetensis</name>
    <dbReference type="NCBI Taxonomy" id="1447062"/>
    <lineage>
        <taxon>Bacteria</taxon>
        <taxon>Pseudomonadati</taxon>
        <taxon>Pseudomonadota</taxon>
        <taxon>Alphaproteobacteria</taxon>
        <taxon>Hyphomicrobiales</taxon>
        <taxon>Devosiaceae</taxon>
        <taxon>Paradevosia</taxon>
    </lineage>
</organism>
<dbReference type="InterPro" id="IPR001796">
    <property type="entry name" value="DHFR_dom"/>
</dbReference>
<dbReference type="PIRSF" id="PIRSF000194">
    <property type="entry name" value="DHFR"/>
    <property type="match status" value="1"/>
</dbReference>
<reference evidence="10 11" key="1">
    <citation type="journal article" date="2015" name="Int. J. Syst. Evol. Microbiol.">
        <title>Youhaiella tibetensis gen. nov., sp. nov., isolated from subsurface sediment.</title>
        <authorList>
            <person name="Wang Y.X."/>
            <person name="Huang F.Q."/>
            <person name="Nogi Y."/>
            <person name="Pang S.J."/>
            <person name="Wang P.K."/>
            <person name="Lv J."/>
        </authorList>
    </citation>
    <scope>NUCLEOTIDE SEQUENCE [LARGE SCALE GENOMIC DNA]</scope>
    <source>
        <strain evidence="11">fig4</strain>
    </source>
</reference>
<comment type="similarity">
    <text evidence="2 8 9">Belongs to the dihydrofolate reductase family.</text>
</comment>
<dbReference type="Pfam" id="PF00186">
    <property type="entry name" value="DHFR_1"/>
    <property type="match status" value="1"/>
</dbReference>
<proteinExistence type="inferred from homology"/>
<dbReference type="Gene3D" id="3.40.430.10">
    <property type="entry name" value="Dihydrofolate Reductase, subunit A"/>
    <property type="match status" value="1"/>
</dbReference>
<dbReference type="PANTHER" id="PTHR48069:SF3">
    <property type="entry name" value="DIHYDROFOLATE REDUCTASE"/>
    <property type="match status" value="1"/>
</dbReference>
<evidence type="ECO:0000256" key="4">
    <source>
        <dbReference type="ARBA" id="ARBA00022563"/>
    </source>
</evidence>
<dbReference type="EC" id="1.5.1.3" evidence="3 8"/>
<protein>
    <recommendedName>
        <fullName evidence="3 8">Dihydrofolate reductase</fullName>
        <ecNumber evidence="3 8">1.5.1.3</ecNumber>
    </recommendedName>
</protein>
<dbReference type="PROSITE" id="PS51330">
    <property type="entry name" value="DHFR_2"/>
    <property type="match status" value="1"/>
</dbReference>
<dbReference type="SUPFAM" id="SSF53597">
    <property type="entry name" value="Dihydrofolate reductase-like"/>
    <property type="match status" value="1"/>
</dbReference>
<keyword evidence="6 8" id="KW-0560">Oxidoreductase</keyword>
<dbReference type="Proteomes" id="UP000321062">
    <property type="component" value="Chromosome"/>
</dbReference>
<dbReference type="GO" id="GO:0046452">
    <property type="term" value="P:dihydrofolate metabolic process"/>
    <property type="evidence" value="ECO:0007669"/>
    <property type="project" value="TreeGrafter"/>
</dbReference>
<keyword evidence="5 8" id="KW-0521">NADP</keyword>
<dbReference type="InterPro" id="IPR024072">
    <property type="entry name" value="DHFR-like_dom_sf"/>
</dbReference>
<accession>A0A5B9DPN3</accession>
<dbReference type="UniPathway" id="UPA00077">
    <property type="reaction ID" value="UER00158"/>
</dbReference>
<dbReference type="GO" id="GO:0006730">
    <property type="term" value="P:one-carbon metabolic process"/>
    <property type="evidence" value="ECO:0007669"/>
    <property type="project" value="UniProtKB-KW"/>
</dbReference>
<dbReference type="InterPro" id="IPR017925">
    <property type="entry name" value="DHFR_CS"/>
</dbReference>
<dbReference type="GO" id="GO:0004146">
    <property type="term" value="F:dihydrofolate reductase activity"/>
    <property type="evidence" value="ECO:0007669"/>
    <property type="project" value="UniProtKB-EC"/>
</dbReference>
<dbReference type="EMBL" id="CP041690">
    <property type="protein sequence ID" value="QEE21361.1"/>
    <property type="molecule type" value="Genomic_DNA"/>
</dbReference>
<gene>
    <name evidence="10" type="ORF">FNA67_14705</name>
</gene>
<evidence type="ECO:0000256" key="7">
    <source>
        <dbReference type="ARBA" id="ARBA00025067"/>
    </source>
</evidence>
<dbReference type="OrthoDB" id="9804315at2"/>
<dbReference type="RefSeq" id="WP_147656572.1">
    <property type="nucleotide sequence ID" value="NZ_BMFM01000001.1"/>
</dbReference>
<comment type="pathway">
    <text evidence="1 8">Cofactor biosynthesis; tetrahydrofolate biosynthesis; 5,6,7,8-tetrahydrofolate from 7,8-dihydrofolate: step 1/1.</text>
</comment>
<evidence type="ECO:0000256" key="8">
    <source>
        <dbReference type="PIRNR" id="PIRNR000194"/>
    </source>
</evidence>
<dbReference type="AlphaFoldDB" id="A0A5B9DPN3"/>
<evidence type="ECO:0000256" key="6">
    <source>
        <dbReference type="ARBA" id="ARBA00023002"/>
    </source>
</evidence>
<dbReference type="PANTHER" id="PTHR48069">
    <property type="entry name" value="DIHYDROFOLATE REDUCTASE"/>
    <property type="match status" value="1"/>
</dbReference>
<dbReference type="GO" id="GO:0005829">
    <property type="term" value="C:cytosol"/>
    <property type="evidence" value="ECO:0007669"/>
    <property type="project" value="TreeGrafter"/>
</dbReference>
<dbReference type="CDD" id="cd00209">
    <property type="entry name" value="DHFR"/>
    <property type="match status" value="1"/>
</dbReference>
<evidence type="ECO:0000313" key="10">
    <source>
        <dbReference type="EMBL" id="QEE21361.1"/>
    </source>
</evidence>
<comment type="function">
    <text evidence="7 8">Key enzyme in folate metabolism. Catalyzes an essential reaction for de novo glycine and purine synthesis, and for DNA precursor synthesis.</text>
</comment>
<dbReference type="FunFam" id="3.40.430.10:FF:000001">
    <property type="entry name" value="Dihydrofolate reductase"/>
    <property type="match status" value="1"/>
</dbReference>
<evidence type="ECO:0000256" key="1">
    <source>
        <dbReference type="ARBA" id="ARBA00004903"/>
    </source>
</evidence>
<dbReference type="GO" id="GO:0046655">
    <property type="term" value="P:folic acid metabolic process"/>
    <property type="evidence" value="ECO:0007669"/>
    <property type="project" value="TreeGrafter"/>
</dbReference>
<evidence type="ECO:0000313" key="11">
    <source>
        <dbReference type="Proteomes" id="UP000321062"/>
    </source>
</evidence>